<dbReference type="PANTHER" id="PTHR10188">
    <property type="entry name" value="L-ASPARAGINASE"/>
    <property type="match status" value="1"/>
</dbReference>
<dbReference type="InParanoid" id="A0A7R8UXK8"/>
<name>A0A7R8UXK8_HERIL</name>
<accession>A0A7R8UXK8</accession>
<dbReference type="Pfam" id="PF01112">
    <property type="entry name" value="Asparaginase_2"/>
    <property type="match status" value="1"/>
</dbReference>
<dbReference type="GO" id="GO:0005737">
    <property type="term" value="C:cytoplasm"/>
    <property type="evidence" value="ECO:0007669"/>
    <property type="project" value="TreeGrafter"/>
</dbReference>
<evidence type="ECO:0000313" key="2">
    <source>
        <dbReference type="EMBL" id="CAD7088431.1"/>
    </source>
</evidence>
<evidence type="ECO:0000256" key="1">
    <source>
        <dbReference type="ARBA" id="ARBA00010872"/>
    </source>
</evidence>
<dbReference type="OrthoDB" id="2262349at2759"/>
<dbReference type="Proteomes" id="UP000594454">
    <property type="component" value="Chromosome 4"/>
</dbReference>
<protein>
    <submittedName>
        <fullName evidence="2">Uncharacterized protein</fullName>
    </submittedName>
</protein>
<dbReference type="InterPro" id="IPR000246">
    <property type="entry name" value="Peptidase_T2"/>
</dbReference>
<dbReference type="EMBL" id="LR899012">
    <property type="protein sequence ID" value="CAD7088431.1"/>
    <property type="molecule type" value="Genomic_DNA"/>
</dbReference>
<reference evidence="2 3" key="1">
    <citation type="submission" date="2020-11" db="EMBL/GenBank/DDBJ databases">
        <authorList>
            <person name="Wallbank WR R."/>
            <person name="Pardo Diaz C."/>
            <person name="Kozak K."/>
            <person name="Martin S."/>
            <person name="Jiggins C."/>
            <person name="Moest M."/>
            <person name="Warren A I."/>
            <person name="Generalovic N T."/>
            <person name="Byers J.R.P. K."/>
            <person name="Montejo-Kovacevich G."/>
            <person name="Yen C E."/>
        </authorList>
    </citation>
    <scope>NUCLEOTIDE SEQUENCE [LARGE SCALE GENOMIC DNA]</scope>
</reference>
<comment type="similarity">
    <text evidence="1">Belongs to the Ntn-hydrolase family.</text>
</comment>
<dbReference type="AlphaFoldDB" id="A0A7R8UXK8"/>
<dbReference type="SUPFAM" id="SSF56235">
    <property type="entry name" value="N-terminal nucleophile aminohydrolases (Ntn hydrolases)"/>
    <property type="match status" value="1"/>
</dbReference>
<gene>
    <name evidence="2" type="ORF">HERILL_LOCUS11054</name>
</gene>
<organism evidence="2 3">
    <name type="scientific">Hermetia illucens</name>
    <name type="common">Black soldier fly</name>
    <dbReference type="NCBI Taxonomy" id="343691"/>
    <lineage>
        <taxon>Eukaryota</taxon>
        <taxon>Metazoa</taxon>
        <taxon>Ecdysozoa</taxon>
        <taxon>Arthropoda</taxon>
        <taxon>Hexapoda</taxon>
        <taxon>Insecta</taxon>
        <taxon>Pterygota</taxon>
        <taxon>Neoptera</taxon>
        <taxon>Endopterygota</taxon>
        <taxon>Diptera</taxon>
        <taxon>Brachycera</taxon>
        <taxon>Stratiomyomorpha</taxon>
        <taxon>Stratiomyidae</taxon>
        <taxon>Hermetiinae</taxon>
        <taxon>Hermetia</taxon>
    </lineage>
</organism>
<proteinExistence type="inferred from homology"/>
<sequence length="332" mass="35770">MAFQIIKHFCVPLAAKEPCIVVRGGASHLSLNYDKVMSALELIAKESYKLLKLKLPSTDAVEETIKFLEENPIFNCGCQSILNDPRNGQVENHASIMEGKNMKFGCVSSIDSSKHPISVARAIMERSLGSCFLVGTSALRFAEKCRVPTVHGRRMFLDISNACKKTLDTKCDCPVGELGKPSDADGCEQVDWKKCHGGVGVVAMDEYGNMAAGASCSALVGKTEAGISGEHLIGSGVYAKNTKGAVSVSGNCSQLISLCAACRLMKAKDQSAAWNILQYFSHFSDDAFGAIYINREGRIGVYTLKGQMPWYVIKGSGIRCGDYLPGCYSGFT</sequence>
<dbReference type="PANTHER" id="PTHR10188:SF43">
    <property type="entry name" value="ASPARAGINASE (EUROFUNG)"/>
    <property type="match status" value="1"/>
</dbReference>
<keyword evidence="3" id="KW-1185">Reference proteome</keyword>
<dbReference type="Gene3D" id="3.60.20.30">
    <property type="entry name" value="(Glycosyl)asparaginase"/>
    <property type="match status" value="1"/>
</dbReference>
<evidence type="ECO:0000313" key="3">
    <source>
        <dbReference type="Proteomes" id="UP000594454"/>
    </source>
</evidence>
<dbReference type="GO" id="GO:0016787">
    <property type="term" value="F:hydrolase activity"/>
    <property type="evidence" value="ECO:0007669"/>
    <property type="project" value="InterPro"/>
</dbReference>
<dbReference type="InterPro" id="IPR029055">
    <property type="entry name" value="Ntn_hydrolases_N"/>
</dbReference>